<evidence type="ECO:0000256" key="7">
    <source>
        <dbReference type="ARBA" id="ARBA00022840"/>
    </source>
</evidence>
<dbReference type="NCBIfam" id="NF008168">
    <property type="entry name" value="PRK10917.2-2"/>
    <property type="match status" value="1"/>
</dbReference>
<keyword evidence="9 15" id="KW-0233">DNA recombination</keyword>
<comment type="similarity">
    <text evidence="1 15">Belongs to the helicase family. RecG subfamily.</text>
</comment>
<dbReference type="NCBIfam" id="TIGR00643">
    <property type="entry name" value="recG"/>
    <property type="match status" value="1"/>
</dbReference>
<evidence type="ECO:0000256" key="9">
    <source>
        <dbReference type="ARBA" id="ARBA00023172"/>
    </source>
</evidence>
<dbReference type="EMBL" id="CADCVB010000225">
    <property type="protein sequence ID" value="CAA9451283.1"/>
    <property type="molecule type" value="Genomic_DNA"/>
</dbReference>
<evidence type="ECO:0000256" key="1">
    <source>
        <dbReference type="ARBA" id="ARBA00007504"/>
    </source>
</evidence>
<dbReference type="PROSITE" id="PS51192">
    <property type="entry name" value="HELICASE_ATP_BIND_1"/>
    <property type="match status" value="1"/>
</dbReference>
<dbReference type="InterPro" id="IPR014001">
    <property type="entry name" value="Helicase_ATP-bd"/>
</dbReference>
<evidence type="ECO:0000256" key="11">
    <source>
        <dbReference type="ARBA" id="ARBA00023235"/>
    </source>
</evidence>
<dbReference type="InterPro" id="IPR001650">
    <property type="entry name" value="Helicase_C-like"/>
</dbReference>
<dbReference type="Pfam" id="PF00270">
    <property type="entry name" value="DEAD"/>
    <property type="match status" value="1"/>
</dbReference>
<dbReference type="Gene3D" id="3.40.50.300">
    <property type="entry name" value="P-loop containing nucleotide triphosphate hydrolases"/>
    <property type="match status" value="2"/>
</dbReference>
<dbReference type="GO" id="GO:0006310">
    <property type="term" value="P:DNA recombination"/>
    <property type="evidence" value="ECO:0007669"/>
    <property type="project" value="UniProtKB-UniRule"/>
</dbReference>
<dbReference type="SUPFAM" id="SSF50249">
    <property type="entry name" value="Nucleic acid-binding proteins"/>
    <property type="match status" value="1"/>
</dbReference>
<dbReference type="AlphaFoldDB" id="A0A6J4QY51"/>
<dbReference type="InterPro" id="IPR027417">
    <property type="entry name" value="P-loop_NTPase"/>
</dbReference>
<sequence>MAWPSSKEHAAREGVAPARHELLDLPRRTTLPELRAVPVTALPGVGPRIAAALKDLNVTSLADLVSHYPSRHEDLSNVKKISDLRVGERATVVGRVVNVKKVGRPVRGRTPGLSVQLYDGTGYIPVTVWGRGWLLNQLVPDAWVLVSGEVQRRHGLQLAAKNLELIDDPATVGDTAHAGRFVPVYPANKGINARRVRSLVHRALDEAGRILDPLPAELLARHGLSNLHDAIHEIHFPADKERLAAATRRLVFHELFLIQTGLAARKARLEKTESGRSHRGDGRLLNPFLKDLPFGLTGAQERVIGEVLEGMRSEKPMRRLLQGDVGSGKTVVAVAALLSAVESGGQGAIMAPTEVLAEQHYITISAALKDLPVNVVLLTGSQGAAERRTALEAVKSGEAHVAVGTHALIQKGVEFEDLSLVVVDEQHRFGVGQRTVFKEKGATPDTLVMTATPIPRTLSLTLYGDLEVSLLDELPPGRKPVETSTIELPERDGAYEAVRAELEEGRQAYVICPLVEESEALEDVRAAEELYEELDEEIFPDRRVGLLHGRMKAAEKREVMAAFRAREIEVLVATVVVEVGVDVPNASAIVIEGAERFGLSQLHQLRGRVCRGLHPPQCFLIGDPKTEDSRKRLEALCEHQDGFKLSEVDLAIRGEGTLFGSRQSGMQDLKIAKLLRDIEVLVEARRAAFELVAKDPALGNPAHRPLRREIRELLGADVEWLFRE</sequence>
<keyword evidence="7 15" id="KW-0067">ATP-binding</keyword>
<dbReference type="PROSITE" id="PS51194">
    <property type="entry name" value="HELICASE_CTER"/>
    <property type="match status" value="1"/>
</dbReference>
<dbReference type="Pfam" id="PF19833">
    <property type="entry name" value="RecG_dom3_C"/>
    <property type="match status" value="1"/>
</dbReference>
<dbReference type="CDD" id="cd04488">
    <property type="entry name" value="RecG_wedge_OBF"/>
    <property type="match status" value="1"/>
</dbReference>
<dbReference type="InterPro" id="IPR004609">
    <property type="entry name" value="ATP-dep_DNA_helicase_RecG"/>
</dbReference>
<dbReference type="CDD" id="cd17992">
    <property type="entry name" value="DEXHc_RecG"/>
    <property type="match status" value="1"/>
</dbReference>
<dbReference type="GO" id="GO:0043138">
    <property type="term" value="F:3'-5' DNA helicase activity"/>
    <property type="evidence" value="ECO:0007669"/>
    <property type="project" value="UniProtKB-EC"/>
</dbReference>
<dbReference type="InterPro" id="IPR045562">
    <property type="entry name" value="RecG_dom3_C"/>
</dbReference>
<dbReference type="Pfam" id="PF00271">
    <property type="entry name" value="Helicase_C"/>
    <property type="match status" value="1"/>
</dbReference>
<accession>A0A6J4QY51</accession>
<name>A0A6J4QY51_9ACTN</name>
<evidence type="ECO:0000256" key="15">
    <source>
        <dbReference type="RuleBase" id="RU363016"/>
    </source>
</evidence>
<evidence type="ECO:0000259" key="16">
    <source>
        <dbReference type="PROSITE" id="PS51192"/>
    </source>
</evidence>
<organism evidence="18">
    <name type="scientific">uncultured Rubrobacteraceae bacterium</name>
    <dbReference type="NCBI Taxonomy" id="349277"/>
    <lineage>
        <taxon>Bacteria</taxon>
        <taxon>Bacillati</taxon>
        <taxon>Actinomycetota</taxon>
        <taxon>Rubrobacteria</taxon>
        <taxon>Rubrobacterales</taxon>
        <taxon>Rubrobacteraceae</taxon>
        <taxon>environmental samples</taxon>
    </lineage>
</organism>
<protein>
    <recommendedName>
        <fullName evidence="2 15">ATP-dependent DNA helicase RecG</fullName>
        <ecNumber evidence="13 15">5.6.2.4</ecNumber>
    </recommendedName>
</protein>
<dbReference type="NCBIfam" id="NF008165">
    <property type="entry name" value="PRK10917.1-3"/>
    <property type="match status" value="1"/>
</dbReference>
<keyword evidence="3 15" id="KW-0547">Nucleotide-binding</keyword>
<dbReference type="InterPro" id="IPR012340">
    <property type="entry name" value="NA-bd_OB-fold"/>
</dbReference>
<evidence type="ECO:0000259" key="17">
    <source>
        <dbReference type="PROSITE" id="PS51194"/>
    </source>
</evidence>
<comment type="function">
    <text evidence="15">Plays a critical role in recombination and DNA repair. Helps process Holliday junction intermediates to mature products by catalyzing branch migration. Has replication fork regression activity, unwinds stalled or blocked replication forks to make a HJ that can be resolved. Has a DNA unwinding activity characteristic of a DNA helicase with 3'-5' polarity.</text>
</comment>
<evidence type="ECO:0000256" key="8">
    <source>
        <dbReference type="ARBA" id="ARBA00023125"/>
    </source>
</evidence>
<feature type="domain" description="Helicase ATP-binding" evidence="16">
    <location>
        <begin position="310"/>
        <end position="471"/>
    </location>
</feature>
<keyword evidence="8" id="KW-0238">DNA-binding</keyword>
<comment type="catalytic activity">
    <reaction evidence="14 15">
        <text>ATP + H2O = ADP + phosphate + H(+)</text>
        <dbReference type="Rhea" id="RHEA:13065"/>
        <dbReference type="ChEBI" id="CHEBI:15377"/>
        <dbReference type="ChEBI" id="CHEBI:15378"/>
        <dbReference type="ChEBI" id="CHEBI:30616"/>
        <dbReference type="ChEBI" id="CHEBI:43474"/>
        <dbReference type="ChEBI" id="CHEBI:456216"/>
        <dbReference type="EC" id="5.6.2.4"/>
    </reaction>
</comment>
<reference evidence="18" key="1">
    <citation type="submission" date="2020-02" db="EMBL/GenBank/DDBJ databases">
        <authorList>
            <person name="Meier V. D."/>
        </authorList>
    </citation>
    <scope>NUCLEOTIDE SEQUENCE</scope>
    <source>
        <strain evidence="18">AVDCRST_MAG78</strain>
    </source>
</reference>
<evidence type="ECO:0000256" key="13">
    <source>
        <dbReference type="ARBA" id="ARBA00034808"/>
    </source>
</evidence>
<evidence type="ECO:0000256" key="5">
    <source>
        <dbReference type="ARBA" id="ARBA00022801"/>
    </source>
</evidence>
<dbReference type="GO" id="GO:0006281">
    <property type="term" value="P:DNA repair"/>
    <property type="evidence" value="ECO:0007669"/>
    <property type="project" value="UniProtKB-UniRule"/>
</dbReference>
<evidence type="ECO:0000256" key="10">
    <source>
        <dbReference type="ARBA" id="ARBA00023204"/>
    </source>
</evidence>
<keyword evidence="5 15" id="KW-0378">Hydrolase</keyword>
<dbReference type="SMART" id="SM00487">
    <property type="entry name" value="DEXDc"/>
    <property type="match status" value="1"/>
</dbReference>
<comment type="catalytic activity">
    <reaction evidence="12 15">
        <text>Couples ATP hydrolysis with the unwinding of duplex DNA by translocating in the 3'-5' direction.</text>
        <dbReference type="EC" id="5.6.2.4"/>
    </reaction>
</comment>
<keyword evidence="11" id="KW-0413">Isomerase</keyword>
<gene>
    <name evidence="18" type="ORF">AVDCRST_MAG78-3429</name>
</gene>
<dbReference type="PANTHER" id="PTHR47964:SF1">
    <property type="entry name" value="ATP-DEPENDENT DNA HELICASE HOMOLOG RECG, CHLOROPLASTIC"/>
    <property type="match status" value="1"/>
</dbReference>
<evidence type="ECO:0000256" key="14">
    <source>
        <dbReference type="ARBA" id="ARBA00048988"/>
    </source>
</evidence>
<dbReference type="SUPFAM" id="SSF52540">
    <property type="entry name" value="P-loop containing nucleoside triphosphate hydrolases"/>
    <property type="match status" value="2"/>
</dbReference>
<dbReference type="InterPro" id="IPR011545">
    <property type="entry name" value="DEAD/DEAH_box_helicase_dom"/>
</dbReference>
<dbReference type="EC" id="5.6.2.4" evidence="13 15"/>
<keyword evidence="6 15" id="KW-0347">Helicase</keyword>
<keyword evidence="4 15" id="KW-0227">DNA damage</keyword>
<dbReference type="Gene3D" id="2.40.50.140">
    <property type="entry name" value="Nucleic acid-binding proteins"/>
    <property type="match status" value="1"/>
</dbReference>
<dbReference type="InterPro" id="IPR033454">
    <property type="entry name" value="RecG_wedge"/>
</dbReference>
<dbReference type="Pfam" id="PF17191">
    <property type="entry name" value="RecG_wedge"/>
    <property type="match status" value="1"/>
</dbReference>
<dbReference type="GO" id="GO:0005524">
    <property type="term" value="F:ATP binding"/>
    <property type="evidence" value="ECO:0007669"/>
    <property type="project" value="UniProtKB-KW"/>
</dbReference>
<evidence type="ECO:0000256" key="6">
    <source>
        <dbReference type="ARBA" id="ARBA00022806"/>
    </source>
</evidence>
<evidence type="ECO:0000256" key="3">
    <source>
        <dbReference type="ARBA" id="ARBA00022741"/>
    </source>
</evidence>
<dbReference type="GO" id="GO:0003677">
    <property type="term" value="F:DNA binding"/>
    <property type="evidence" value="ECO:0007669"/>
    <property type="project" value="UniProtKB-KW"/>
</dbReference>
<evidence type="ECO:0000313" key="18">
    <source>
        <dbReference type="EMBL" id="CAA9451283.1"/>
    </source>
</evidence>
<proteinExistence type="inferred from homology"/>
<evidence type="ECO:0000256" key="12">
    <source>
        <dbReference type="ARBA" id="ARBA00034617"/>
    </source>
</evidence>
<dbReference type="PANTHER" id="PTHR47964">
    <property type="entry name" value="ATP-DEPENDENT DNA HELICASE HOMOLOG RECG, CHLOROPLASTIC"/>
    <property type="match status" value="1"/>
</dbReference>
<dbReference type="GO" id="GO:0016787">
    <property type="term" value="F:hydrolase activity"/>
    <property type="evidence" value="ECO:0007669"/>
    <property type="project" value="UniProtKB-KW"/>
</dbReference>
<keyword evidence="10 15" id="KW-0234">DNA repair</keyword>
<evidence type="ECO:0000256" key="4">
    <source>
        <dbReference type="ARBA" id="ARBA00022763"/>
    </source>
</evidence>
<dbReference type="SMART" id="SM00490">
    <property type="entry name" value="HELICc"/>
    <property type="match status" value="1"/>
</dbReference>
<evidence type="ECO:0000256" key="2">
    <source>
        <dbReference type="ARBA" id="ARBA00017846"/>
    </source>
</evidence>
<feature type="domain" description="Helicase C-terminal" evidence="17">
    <location>
        <begin position="480"/>
        <end position="656"/>
    </location>
</feature>
<dbReference type="InterPro" id="IPR047112">
    <property type="entry name" value="RecG/Mfd"/>
</dbReference>